<sequence>MNSYYGSTNANNGSMRPYGTLTNRTITGGSGLMRDNSYRATAVGTDDDGFDWGWLGLLGLLGLVGMRNRSGERT</sequence>
<evidence type="ECO:0000313" key="2">
    <source>
        <dbReference type="Proteomes" id="UP000673394"/>
    </source>
</evidence>
<keyword evidence="2" id="KW-1185">Reference proteome</keyword>
<dbReference type="NCBIfam" id="NF038039">
    <property type="entry name" value="WGxxGxxG-CTERM"/>
    <property type="match status" value="1"/>
</dbReference>
<organism evidence="1 2">
    <name type="scientific">Paenibacillus lignilyticus</name>
    <dbReference type="NCBI Taxonomy" id="1172615"/>
    <lineage>
        <taxon>Bacteria</taxon>
        <taxon>Bacillati</taxon>
        <taxon>Bacillota</taxon>
        <taxon>Bacilli</taxon>
        <taxon>Bacillales</taxon>
        <taxon>Paenibacillaceae</taxon>
        <taxon>Paenibacillus</taxon>
    </lineage>
</organism>
<comment type="caution">
    <text evidence="1">The sequence shown here is derived from an EMBL/GenBank/DDBJ whole genome shotgun (WGS) entry which is preliminary data.</text>
</comment>
<name>A0ABS5CB26_9BACL</name>
<dbReference type="Proteomes" id="UP000673394">
    <property type="component" value="Unassembled WGS sequence"/>
</dbReference>
<dbReference type="NCBIfam" id="NF041742">
    <property type="entry name" value="WGxxGxxG_fam"/>
    <property type="match status" value="1"/>
</dbReference>
<accession>A0ABS5CB26</accession>
<dbReference type="EMBL" id="JAGKSP010000003">
    <property type="protein sequence ID" value="MBP3963203.1"/>
    <property type="molecule type" value="Genomic_DNA"/>
</dbReference>
<reference evidence="1 2" key="1">
    <citation type="submission" date="2021-04" db="EMBL/GenBank/DDBJ databases">
        <title>Paenibacillus sp. DLE-14 whole genome sequence.</title>
        <authorList>
            <person name="Ham Y.J."/>
        </authorList>
    </citation>
    <scope>NUCLEOTIDE SEQUENCE [LARGE SCALE GENOMIC DNA]</scope>
    <source>
        <strain evidence="1 2">DLE-14</strain>
    </source>
</reference>
<protein>
    <submittedName>
        <fullName evidence="1">WGxxGxxG-CTERM domain-containing protein</fullName>
    </submittedName>
</protein>
<evidence type="ECO:0000313" key="1">
    <source>
        <dbReference type="EMBL" id="MBP3963203.1"/>
    </source>
</evidence>
<gene>
    <name evidence="1" type="ORF">I8J30_10870</name>
</gene>
<proteinExistence type="predicted"/>